<feature type="coiled-coil region" evidence="1">
    <location>
        <begin position="7"/>
        <end position="80"/>
    </location>
</feature>
<comment type="caution">
    <text evidence="3">The sequence shown here is derived from an EMBL/GenBank/DDBJ whole genome shotgun (WGS) entry which is preliminary data.</text>
</comment>
<keyword evidence="2" id="KW-1133">Transmembrane helix</keyword>
<reference evidence="3 4" key="1">
    <citation type="submission" date="2018-10" db="EMBL/GenBank/DDBJ databases">
        <title>Phylogenomics of Brevibacillus.</title>
        <authorList>
            <person name="Dunlap C."/>
        </authorList>
    </citation>
    <scope>NUCLEOTIDE SEQUENCE [LARGE SCALE GENOMIC DNA]</scope>
    <source>
        <strain evidence="3 4">DSM 100115</strain>
    </source>
</reference>
<dbReference type="EMBL" id="RHHS01000055">
    <property type="protein sequence ID" value="RNB52694.1"/>
    <property type="molecule type" value="Genomic_DNA"/>
</dbReference>
<organism evidence="3 4">
    <name type="scientific">Brevibacillus gelatini</name>
    <dbReference type="NCBI Taxonomy" id="1655277"/>
    <lineage>
        <taxon>Bacteria</taxon>
        <taxon>Bacillati</taxon>
        <taxon>Bacillota</taxon>
        <taxon>Bacilli</taxon>
        <taxon>Bacillales</taxon>
        <taxon>Paenibacillaceae</taxon>
        <taxon>Brevibacillus</taxon>
    </lineage>
</organism>
<keyword evidence="2" id="KW-0472">Membrane</keyword>
<evidence type="ECO:0000313" key="3">
    <source>
        <dbReference type="EMBL" id="RNB52694.1"/>
    </source>
</evidence>
<gene>
    <name evidence="3" type="ORF">EDM57_21135</name>
</gene>
<name>A0A3M8ANA5_9BACL</name>
<feature type="transmembrane region" description="Helical" evidence="2">
    <location>
        <begin position="118"/>
        <end position="135"/>
    </location>
</feature>
<evidence type="ECO:0000256" key="1">
    <source>
        <dbReference type="SAM" id="Coils"/>
    </source>
</evidence>
<dbReference type="RefSeq" id="WP_122906672.1">
    <property type="nucleotide sequence ID" value="NZ_RHHS01000055.1"/>
</dbReference>
<sequence>MPPTPSLEALEVRLNNLEKNVEDIKAEQRESQKLLTETLKKLQDNVIRQTTLMEKNEQRAEKQEQRLDKIDEKLEQVNVDVQTIKVRSEINHSGHQNESGEQSTISWLQNFSSLNNKYLWFAFYLILGTLLGLKVPDIMKIIGG</sequence>
<dbReference type="AlphaFoldDB" id="A0A3M8ANA5"/>
<dbReference type="Proteomes" id="UP000268829">
    <property type="component" value="Unassembled WGS sequence"/>
</dbReference>
<keyword evidence="4" id="KW-1185">Reference proteome</keyword>
<keyword evidence="1" id="KW-0175">Coiled coil</keyword>
<proteinExistence type="predicted"/>
<evidence type="ECO:0000256" key="2">
    <source>
        <dbReference type="SAM" id="Phobius"/>
    </source>
</evidence>
<keyword evidence="2" id="KW-0812">Transmembrane</keyword>
<protein>
    <submittedName>
        <fullName evidence="3">Uncharacterized protein</fullName>
    </submittedName>
</protein>
<evidence type="ECO:0000313" key="4">
    <source>
        <dbReference type="Proteomes" id="UP000268829"/>
    </source>
</evidence>
<accession>A0A3M8ANA5</accession>